<dbReference type="InterPro" id="IPR015865">
    <property type="entry name" value="Riboflavin_kinase_bac/euk"/>
</dbReference>
<dbReference type="PANTHER" id="PTHR22749">
    <property type="entry name" value="RIBOFLAVIN KINASE/FMN ADENYLYLTRANSFERASE"/>
    <property type="match status" value="1"/>
</dbReference>
<feature type="domain" description="Riboflavin kinase" evidence="15">
    <location>
        <begin position="189"/>
        <end position="334"/>
    </location>
</feature>
<dbReference type="UniPathway" id="UPA00276">
    <property type="reaction ID" value="UER00406"/>
</dbReference>
<accession>A0A291GRA2</accession>
<keyword evidence="8 14" id="KW-0418">Kinase</keyword>
<dbReference type="EC" id="2.7.1.26" evidence="14"/>
<keyword evidence="4 14" id="KW-0288">FMN</keyword>
<dbReference type="Pfam" id="PF01687">
    <property type="entry name" value="Flavokinase"/>
    <property type="match status" value="1"/>
</dbReference>
<keyword evidence="11" id="KW-0511">Multifunctional enzyme</keyword>
<dbReference type="Gene3D" id="2.40.30.30">
    <property type="entry name" value="Riboflavin kinase-like"/>
    <property type="match status" value="1"/>
</dbReference>
<dbReference type="SUPFAM" id="SSF52374">
    <property type="entry name" value="Nucleotidylyl transferase"/>
    <property type="match status" value="1"/>
</dbReference>
<keyword evidence="7 14" id="KW-0547">Nucleotide-binding</keyword>
<comment type="pathway">
    <text evidence="2 14">Cofactor biosynthesis; FMN biosynthesis; FMN from riboflavin (ATP route): step 1/1.</text>
</comment>
<keyword evidence="3 14" id="KW-0285">Flavoprotein</keyword>
<dbReference type="InterPro" id="IPR023468">
    <property type="entry name" value="Riboflavin_kinase"/>
</dbReference>
<evidence type="ECO:0000256" key="14">
    <source>
        <dbReference type="PIRNR" id="PIRNR004491"/>
    </source>
</evidence>
<dbReference type="EC" id="2.7.7.2" evidence="14"/>
<comment type="pathway">
    <text evidence="1 14">Cofactor biosynthesis; FAD biosynthesis; FAD from FMN: step 1/1.</text>
</comment>
<comment type="catalytic activity">
    <reaction evidence="13 14">
        <text>FMN + ATP + H(+) = FAD + diphosphate</text>
        <dbReference type="Rhea" id="RHEA:17237"/>
        <dbReference type="ChEBI" id="CHEBI:15378"/>
        <dbReference type="ChEBI" id="CHEBI:30616"/>
        <dbReference type="ChEBI" id="CHEBI:33019"/>
        <dbReference type="ChEBI" id="CHEBI:57692"/>
        <dbReference type="ChEBI" id="CHEBI:58210"/>
        <dbReference type="EC" id="2.7.7.2"/>
    </reaction>
</comment>
<dbReference type="Proteomes" id="UP000218165">
    <property type="component" value="Chromosome"/>
</dbReference>
<evidence type="ECO:0000256" key="12">
    <source>
        <dbReference type="ARBA" id="ARBA00047880"/>
    </source>
</evidence>
<sequence length="344" mass="37120">MTRVPIWHSVQEVPAELGPTAVSIGNYDGVHRGHRFVLDQLRHHAETRSLAPVALTFWPHPRHVMGDPARTPLLTGHEDRDRLLLLAGMHGVLDLEFTVDFAQHSPEEFVRIFLVEGLGARCVVLGEDALFGRGNLGTIETMRELGEQYGFEVVTVDELGPDGVGAGRISSSGIRRDLLDGDVAAANQALGRLHTVTDVVHHGFRRGRELGFPTANLGPSPAGLIPADGVYAGYLTVAEQIPAHLGTSPLAGAPATISIGTNPTFAPDGEGGAGGAPCRTVEAYVHGDHDLDLYGDLVRLEFVDYQRPTLKFDSIETLVEQMDEDVEVTRRTLAAEYSRPGIPD</sequence>
<dbReference type="InterPro" id="IPR002606">
    <property type="entry name" value="Riboflavin_kinase_bac"/>
</dbReference>
<name>A0A291GRA2_9MICO</name>
<dbReference type="InterPro" id="IPR014729">
    <property type="entry name" value="Rossmann-like_a/b/a_fold"/>
</dbReference>
<dbReference type="InterPro" id="IPR015864">
    <property type="entry name" value="FAD_synthase"/>
</dbReference>
<evidence type="ECO:0000313" key="17">
    <source>
        <dbReference type="Proteomes" id="UP000218165"/>
    </source>
</evidence>
<evidence type="ECO:0000256" key="4">
    <source>
        <dbReference type="ARBA" id="ARBA00022643"/>
    </source>
</evidence>
<dbReference type="GO" id="GO:0008531">
    <property type="term" value="F:riboflavin kinase activity"/>
    <property type="evidence" value="ECO:0007669"/>
    <property type="project" value="UniProtKB-UniRule"/>
</dbReference>
<dbReference type="GO" id="GO:0006747">
    <property type="term" value="P:FAD biosynthetic process"/>
    <property type="evidence" value="ECO:0007669"/>
    <property type="project" value="UniProtKB-UniRule"/>
</dbReference>
<evidence type="ECO:0000256" key="11">
    <source>
        <dbReference type="ARBA" id="ARBA00023268"/>
    </source>
</evidence>
<dbReference type="EMBL" id="CP023563">
    <property type="protein sequence ID" value="ATG52562.1"/>
    <property type="molecule type" value="Genomic_DNA"/>
</dbReference>
<dbReference type="GO" id="GO:0003919">
    <property type="term" value="F:FMN adenylyltransferase activity"/>
    <property type="evidence" value="ECO:0007669"/>
    <property type="project" value="UniProtKB-UniRule"/>
</dbReference>
<dbReference type="GO" id="GO:0009398">
    <property type="term" value="P:FMN biosynthetic process"/>
    <property type="evidence" value="ECO:0007669"/>
    <property type="project" value="UniProtKB-UniRule"/>
</dbReference>
<dbReference type="SMART" id="SM00904">
    <property type="entry name" value="Flavokinase"/>
    <property type="match status" value="1"/>
</dbReference>
<dbReference type="NCBIfam" id="NF004160">
    <property type="entry name" value="PRK05627.1-3"/>
    <property type="match status" value="1"/>
</dbReference>
<dbReference type="GO" id="GO:0009231">
    <property type="term" value="P:riboflavin biosynthetic process"/>
    <property type="evidence" value="ECO:0007669"/>
    <property type="project" value="InterPro"/>
</dbReference>
<comment type="catalytic activity">
    <reaction evidence="12 14">
        <text>riboflavin + ATP = FMN + ADP + H(+)</text>
        <dbReference type="Rhea" id="RHEA:14357"/>
        <dbReference type="ChEBI" id="CHEBI:15378"/>
        <dbReference type="ChEBI" id="CHEBI:30616"/>
        <dbReference type="ChEBI" id="CHEBI:57986"/>
        <dbReference type="ChEBI" id="CHEBI:58210"/>
        <dbReference type="ChEBI" id="CHEBI:456216"/>
        <dbReference type="EC" id="2.7.1.26"/>
    </reaction>
</comment>
<evidence type="ECO:0000256" key="5">
    <source>
        <dbReference type="ARBA" id="ARBA00022679"/>
    </source>
</evidence>
<evidence type="ECO:0000256" key="6">
    <source>
        <dbReference type="ARBA" id="ARBA00022695"/>
    </source>
</evidence>
<evidence type="ECO:0000259" key="15">
    <source>
        <dbReference type="SMART" id="SM00904"/>
    </source>
</evidence>
<evidence type="ECO:0000256" key="1">
    <source>
        <dbReference type="ARBA" id="ARBA00004726"/>
    </source>
</evidence>
<protein>
    <recommendedName>
        <fullName evidence="14">Riboflavin biosynthesis protein</fullName>
    </recommendedName>
    <domain>
        <recommendedName>
            <fullName evidence="14">Riboflavin kinase</fullName>
            <ecNumber evidence="14">2.7.1.26</ecNumber>
        </recommendedName>
        <alternativeName>
            <fullName evidence="14">Flavokinase</fullName>
        </alternativeName>
    </domain>
    <domain>
        <recommendedName>
            <fullName evidence="14">FMN adenylyltransferase</fullName>
            <ecNumber evidence="14">2.7.7.2</ecNumber>
        </recommendedName>
        <alternativeName>
            <fullName evidence="14">FAD pyrophosphorylase</fullName>
        </alternativeName>
        <alternativeName>
            <fullName evidence="14">FAD synthase</fullName>
        </alternativeName>
    </domain>
</protein>
<evidence type="ECO:0000256" key="7">
    <source>
        <dbReference type="ARBA" id="ARBA00022741"/>
    </source>
</evidence>
<keyword evidence="10 14" id="KW-0067">ATP-binding</keyword>
<organism evidence="16 17">
    <name type="scientific">Brachybacterium vulturis</name>
    <dbReference type="NCBI Taxonomy" id="2017484"/>
    <lineage>
        <taxon>Bacteria</taxon>
        <taxon>Bacillati</taxon>
        <taxon>Actinomycetota</taxon>
        <taxon>Actinomycetes</taxon>
        <taxon>Micrococcales</taxon>
        <taxon>Dermabacteraceae</taxon>
        <taxon>Brachybacterium</taxon>
    </lineage>
</organism>
<evidence type="ECO:0000256" key="9">
    <source>
        <dbReference type="ARBA" id="ARBA00022827"/>
    </source>
</evidence>
<dbReference type="PIRSF" id="PIRSF004491">
    <property type="entry name" value="FAD_Synth"/>
    <property type="match status" value="1"/>
</dbReference>
<dbReference type="Gene3D" id="3.40.50.620">
    <property type="entry name" value="HUPs"/>
    <property type="match status" value="1"/>
</dbReference>
<dbReference type="AlphaFoldDB" id="A0A291GRA2"/>
<gene>
    <name evidence="16" type="ORF">CFK38_14305</name>
</gene>
<comment type="similarity">
    <text evidence="14">Belongs to the ribF family.</text>
</comment>
<dbReference type="Pfam" id="PF06574">
    <property type="entry name" value="FAD_syn"/>
    <property type="match status" value="1"/>
</dbReference>
<dbReference type="RefSeq" id="WP_096803673.1">
    <property type="nucleotide sequence ID" value="NZ_CP023563.1"/>
</dbReference>
<dbReference type="OrthoDB" id="9803667at2"/>
<proteinExistence type="inferred from homology"/>
<keyword evidence="5 14" id="KW-0808">Transferase</keyword>
<dbReference type="GO" id="GO:0005524">
    <property type="term" value="F:ATP binding"/>
    <property type="evidence" value="ECO:0007669"/>
    <property type="project" value="UniProtKB-UniRule"/>
</dbReference>
<evidence type="ECO:0000256" key="13">
    <source>
        <dbReference type="ARBA" id="ARBA00049494"/>
    </source>
</evidence>
<reference evidence="17" key="1">
    <citation type="submission" date="2017-09" db="EMBL/GenBank/DDBJ databases">
        <title>Brachybacterium sp. VM2412.</title>
        <authorList>
            <person name="Tak E.J."/>
            <person name="Bae J.-W."/>
        </authorList>
    </citation>
    <scope>NUCLEOTIDE SEQUENCE [LARGE SCALE GENOMIC DNA]</scope>
    <source>
        <strain evidence="17">VM2412</strain>
    </source>
</reference>
<evidence type="ECO:0000256" key="3">
    <source>
        <dbReference type="ARBA" id="ARBA00022630"/>
    </source>
</evidence>
<keyword evidence="9 14" id="KW-0274">FAD</keyword>
<keyword evidence="17" id="KW-1185">Reference proteome</keyword>
<evidence type="ECO:0000256" key="10">
    <source>
        <dbReference type="ARBA" id="ARBA00022840"/>
    </source>
</evidence>
<dbReference type="PANTHER" id="PTHR22749:SF6">
    <property type="entry name" value="RIBOFLAVIN KINASE"/>
    <property type="match status" value="1"/>
</dbReference>
<dbReference type="SUPFAM" id="SSF82114">
    <property type="entry name" value="Riboflavin kinase-like"/>
    <property type="match status" value="1"/>
</dbReference>
<dbReference type="CDD" id="cd02064">
    <property type="entry name" value="FAD_synthetase_N"/>
    <property type="match status" value="1"/>
</dbReference>
<dbReference type="InterPro" id="IPR023465">
    <property type="entry name" value="Riboflavin_kinase_dom_sf"/>
</dbReference>
<evidence type="ECO:0000256" key="2">
    <source>
        <dbReference type="ARBA" id="ARBA00005201"/>
    </source>
</evidence>
<dbReference type="KEGG" id="brz:CFK38_14305"/>
<evidence type="ECO:0000256" key="8">
    <source>
        <dbReference type="ARBA" id="ARBA00022777"/>
    </source>
</evidence>
<keyword evidence="6 14" id="KW-0548">Nucleotidyltransferase</keyword>
<dbReference type="UniPathway" id="UPA00277">
    <property type="reaction ID" value="UER00407"/>
</dbReference>
<evidence type="ECO:0000313" key="16">
    <source>
        <dbReference type="EMBL" id="ATG52562.1"/>
    </source>
</evidence>